<dbReference type="PROSITE" id="PS50043">
    <property type="entry name" value="HTH_LUXR_2"/>
    <property type="match status" value="1"/>
</dbReference>
<evidence type="ECO:0000259" key="5">
    <source>
        <dbReference type="PROSITE" id="PS50043"/>
    </source>
</evidence>
<dbReference type="OrthoDB" id="3619975at2"/>
<dbReference type="InterPro" id="IPR000792">
    <property type="entry name" value="Tscrpt_reg_LuxR_C"/>
</dbReference>
<gene>
    <name evidence="6" type="ORF">CFP75_25510</name>
</gene>
<comment type="caution">
    <text evidence="6">The sequence shown here is derived from an EMBL/GenBank/DDBJ whole genome shotgun (WGS) entry which is preliminary data.</text>
</comment>
<protein>
    <recommendedName>
        <fullName evidence="5">HTH luxR-type domain-containing protein</fullName>
    </recommendedName>
</protein>
<proteinExistence type="predicted"/>
<dbReference type="GO" id="GO:0006355">
    <property type="term" value="P:regulation of DNA-templated transcription"/>
    <property type="evidence" value="ECO:0007669"/>
    <property type="project" value="InterPro"/>
</dbReference>
<keyword evidence="3" id="KW-0804">Transcription</keyword>
<dbReference type="SUPFAM" id="SSF46894">
    <property type="entry name" value="C-terminal effector domain of the bipartite response regulators"/>
    <property type="match status" value="1"/>
</dbReference>
<name>A0A229RK35_AMYAL</name>
<dbReference type="EMBL" id="NMQU01000081">
    <property type="protein sequence ID" value="OXM47036.1"/>
    <property type="molecule type" value="Genomic_DNA"/>
</dbReference>
<dbReference type="Proteomes" id="UP000215563">
    <property type="component" value="Unassembled WGS sequence"/>
</dbReference>
<dbReference type="Pfam" id="PF00196">
    <property type="entry name" value="GerE"/>
    <property type="match status" value="1"/>
</dbReference>
<evidence type="ECO:0000313" key="6">
    <source>
        <dbReference type="EMBL" id="OXM47036.1"/>
    </source>
</evidence>
<keyword evidence="1" id="KW-0805">Transcription regulation</keyword>
<dbReference type="SMART" id="SM00421">
    <property type="entry name" value="HTH_LUXR"/>
    <property type="match status" value="1"/>
</dbReference>
<accession>A0A229RK35</accession>
<dbReference type="CDD" id="cd06170">
    <property type="entry name" value="LuxR_C_like"/>
    <property type="match status" value="1"/>
</dbReference>
<organism evidence="6 7">
    <name type="scientific">Amycolatopsis alba DSM 44262</name>
    <dbReference type="NCBI Taxonomy" id="1125972"/>
    <lineage>
        <taxon>Bacteria</taxon>
        <taxon>Bacillati</taxon>
        <taxon>Actinomycetota</taxon>
        <taxon>Actinomycetes</taxon>
        <taxon>Pseudonocardiales</taxon>
        <taxon>Pseudonocardiaceae</taxon>
        <taxon>Amycolatopsis</taxon>
    </lineage>
</organism>
<dbReference type="PANTHER" id="PTHR44688:SF25">
    <property type="entry name" value="HTH LUXR-TYPE DOMAIN-CONTAINING PROTEIN"/>
    <property type="match status" value="1"/>
</dbReference>
<feature type="domain" description="HTH luxR-type" evidence="5">
    <location>
        <begin position="170"/>
        <end position="234"/>
    </location>
</feature>
<reference evidence="6 7" key="1">
    <citation type="submission" date="2017-07" db="EMBL/GenBank/DDBJ databases">
        <title>Amycolatopsis alba DSM 44262 Genome sequencing and assembly.</title>
        <authorList>
            <person name="Kaur N."/>
            <person name="Mayilraj S."/>
        </authorList>
    </citation>
    <scope>NUCLEOTIDE SEQUENCE [LARGE SCALE GENOMIC DNA]</scope>
    <source>
        <strain evidence="6 7">DSM 44262</strain>
    </source>
</reference>
<evidence type="ECO:0000256" key="2">
    <source>
        <dbReference type="ARBA" id="ARBA00023125"/>
    </source>
</evidence>
<evidence type="ECO:0000256" key="4">
    <source>
        <dbReference type="SAM" id="MobiDB-lite"/>
    </source>
</evidence>
<dbReference type="InterPro" id="IPR016032">
    <property type="entry name" value="Sig_transdc_resp-reg_C-effctor"/>
</dbReference>
<dbReference type="Gene3D" id="1.10.10.10">
    <property type="entry name" value="Winged helix-like DNA-binding domain superfamily/Winged helix DNA-binding domain"/>
    <property type="match status" value="1"/>
</dbReference>
<dbReference type="GO" id="GO:0003677">
    <property type="term" value="F:DNA binding"/>
    <property type="evidence" value="ECO:0007669"/>
    <property type="project" value="UniProtKB-KW"/>
</dbReference>
<evidence type="ECO:0000313" key="7">
    <source>
        <dbReference type="Proteomes" id="UP000215563"/>
    </source>
</evidence>
<evidence type="ECO:0000256" key="1">
    <source>
        <dbReference type="ARBA" id="ARBA00023015"/>
    </source>
</evidence>
<sequence>MRDAGRCPRSREGVADLSHHEESVVTATRSACSTPDGPVHADDLRRLDDVTEIDALFDELHRQVKFRARVVSPGESDFAAPAGSARIQYQTLVRRHEMATFSQRNTQPGEFRVREHLPFRMVHVDDRIAAVSVAGRSTDSTFVIRSPLLLGLLAEWFDLLWSAPGTTAPAGTPSATLTSNQRQVLGLLQAHGDETIARLLGISATTVRRHVKAIYEKFGVNNRFAAGVAAAKLGWL</sequence>
<dbReference type="InterPro" id="IPR036388">
    <property type="entry name" value="WH-like_DNA-bd_sf"/>
</dbReference>
<evidence type="ECO:0000256" key="3">
    <source>
        <dbReference type="ARBA" id="ARBA00023163"/>
    </source>
</evidence>
<dbReference type="PANTHER" id="PTHR44688">
    <property type="entry name" value="DNA-BINDING TRANSCRIPTIONAL ACTIVATOR DEVR_DOSR"/>
    <property type="match status" value="1"/>
</dbReference>
<keyword evidence="7" id="KW-1185">Reference proteome</keyword>
<feature type="region of interest" description="Disordered" evidence="4">
    <location>
        <begin position="1"/>
        <end position="22"/>
    </location>
</feature>
<keyword evidence="2" id="KW-0238">DNA-binding</keyword>
<dbReference type="AlphaFoldDB" id="A0A229RK35"/>